<dbReference type="InterPro" id="IPR006598">
    <property type="entry name" value="CAP10"/>
</dbReference>
<dbReference type="Pfam" id="PF05686">
    <property type="entry name" value="Glyco_transf_90"/>
    <property type="match status" value="1"/>
</dbReference>
<dbReference type="Proteomes" id="UP001205506">
    <property type="component" value="Unassembled WGS sequence"/>
</dbReference>
<dbReference type="InterPro" id="IPR051091">
    <property type="entry name" value="O-Glucosyltr/Glycosyltrsf_90"/>
</dbReference>
<dbReference type="AlphaFoldDB" id="A0AAW5ID12"/>
<accession>A0AAW5ID12</accession>
<dbReference type="SMART" id="SM00672">
    <property type="entry name" value="CAP10"/>
    <property type="match status" value="1"/>
</dbReference>
<organism evidence="3 4">
    <name type="scientific">Segatella copri</name>
    <dbReference type="NCBI Taxonomy" id="165179"/>
    <lineage>
        <taxon>Bacteria</taxon>
        <taxon>Pseudomonadati</taxon>
        <taxon>Bacteroidota</taxon>
        <taxon>Bacteroidia</taxon>
        <taxon>Bacteroidales</taxon>
        <taxon>Prevotellaceae</taxon>
        <taxon>Segatella</taxon>
    </lineage>
</organism>
<name>A0AAW5ID12_9BACT</name>
<gene>
    <name evidence="3" type="ORF">NNC68_13185</name>
</gene>
<feature type="domain" description="Glycosyl transferase CAP10" evidence="2">
    <location>
        <begin position="122"/>
        <end position="327"/>
    </location>
</feature>
<proteinExistence type="predicted"/>
<reference evidence="3" key="1">
    <citation type="submission" date="2022-07" db="EMBL/GenBank/DDBJ databases">
        <title>Prevotella copri.</title>
        <authorList>
            <person name="Yang C."/>
        </authorList>
    </citation>
    <scope>NUCLEOTIDE SEQUENCE</scope>
    <source>
        <strain evidence="3">HF1805</strain>
    </source>
</reference>
<dbReference type="EMBL" id="JANDWU010000030">
    <property type="protein sequence ID" value="MCP9550413.1"/>
    <property type="molecule type" value="Genomic_DNA"/>
</dbReference>
<dbReference type="PANTHER" id="PTHR12203:SF35">
    <property type="entry name" value="PROTEIN O-GLUCOSYLTRANSFERASE 1"/>
    <property type="match status" value="1"/>
</dbReference>
<keyword evidence="1" id="KW-0808">Transferase</keyword>
<evidence type="ECO:0000313" key="4">
    <source>
        <dbReference type="Proteomes" id="UP001205506"/>
    </source>
</evidence>
<dbReference type="RefSeq" id="WP_254971306.1">
    <property type="nucleotide sequence ID" value="NZ_JANDWU010000030.1"/>
</dbReference>
<dbReference type="PANTHER" id="PTHR12203">
    <property type="entry name" value="KDEL LYS-ASP-GLU-LEU CONTAINING - RELATED"/>
    <property type="match status" value="1"/>
</dbReference>
<evidence type="ECO:0000313" key="3">
    <source>
        <dbReference type="EMBL" id="MCP9550413.1"/>
    </source>
</evidence>
<comment type="caution">
    <text evidence="3">The sequence shown here is derived from an EMBL/GenBank/DDBJ whole genome shotgun (WGS) entry which is preliminary data.</text>
</comment>
<evidence type="ECO:0000256" key="1">
    <source>
        <dbReference type="ARBA" id="ARBA00022679"/>
    </source>
</evidence>
<sequence length="334" mass="39853">MNIQKLKYKFHSGKNSKPWYYIKEYARLYTPACILIWRGQHLLDKAKKRKDYDYILNRVNYYNKLTEDNILLNKDLWEKKAVKVAEQPMTRQKVYYLDTLEYARCFNGNNKWNLLPGDITYVEDIPTIVKSRPIHGENQNSVLLKMDKVRHFIFVKDKLSFAEKKDQAIFRGKIACKDIRVQFVEKFFGNPRFDIGTIDLIKPEWKSDKISIYDHLKYKYVIALEGNDVASNLKWIMSSNSIAVMPKPYYETWFMEGTLKPDYHYIEVKPDFSDLEEKMDYYTAHPDEAQAIINHAHEYVEQFKDKQREDIISLMVLDKYFSLLQYSVNSYVID</sequence>
<dbReference type="GO" id="GO:0016740">
    <property type="term" value="F:transferase activity"/>
    <property type="evidence" value="ECO:0007669"/>
    <property type="project" value="UniProtKB-KW"/>
</dbReference>
<evidence type="ECO:0000259" key="2">
    <source>
        <dbReference type="SMART" id="SM00672"/>
    </source>
</evidence>
<protein>
    <submittedName>
        <fullName evidence="3">Glycosyltransferase family 90 protein</fullName>
    </submittedName>
</protein>